<keyword evidence="4 10" id="KW-0547">Nucleotide-binding</keyword>
<feature type="active site" evidence="9 11">
    <location>
        <position position="724"/>
    </location>
</feature>
<dbReference type="InterPro" id="IPR027543">
    <property type="entry name" value="Lon_bac"/>
</dbReference>
<dbReference type="SUPFAM" id="SSF54211">
    <property type="entry name" value="Ribosomal protein S5 domain 2-like"/>
    <property type="match status" value="1"/>
</dbReference>
<keyword evidence="6 11" id="KW-0720">Serine protease</keyword>
<keyword evidence="7 10" id="KW-0067">ATP-binding</keyword>
<dbReference type="GO" id="GO:0004252">
    <property type="term" value="F:serine-type endopeptidase activity"/>
    <property type="evidence" value="ECO:0007669"/>
    <property type="project" value="UniProtKB-UniRule"/>
</dbReference>
<dbReference type="InterPro" id="IPR020568">
    <property type="entry name" value="Ribosomal_Su5_D2-typ_SF"/>
</dbReference>
<organism evidence="16">
    <name type="scientific">candidate division WOR-3 bacterium</name>
    <dbReference type="NCBI Taxonomy" id="2052148"/>
    <lineage>
        <taxon>Bacteria</taxon>
        <taxon>Bacteria division WOR-3</taxon>
    </lineage>
</organism>
<dbReference type="InterPro" id="IPR015947">
    <property type="entry name" value="PUA-like_sf"/>
</dbReference>
<dbReference type="PROSITE" id="PS51786">
    <property type="entry name" value="LON_PROTEOLYTIC"/>
    <property type="match status" value="1"/>
</dbReference>
<keyword evidence="2" id="KW-0963">Cytoplasm</keyword>
<evidence type="ECO:0000256" key="10">
    <source>
        <dbReference type="PIRSR" id="PIRSR001174-2"/>
    </source>
</evidence>
<dbReference type="CDD" id="cd19500">
    <property type="entry name" value="RecA-like_Lon"/>
    <property type="match status" value="1"/>
</dbReference>
<feature type="binding site" evidence="10">
    <location>
        <begin position="356"/>
        <end position="363"/>
    </location>
    <ligand>
        <name>ATP</name>
        <dbReference type="ChEBI" id="CHEBI:30616"/>
    </ligand>
</feature>
<dbReference type="Pfam" id="PF02190">
    <property type="entry name" value="LON_substr_bdg"/>
    <property type="match status" value="1"/>
</dbReference>
<dbReference type="EC" id="3.4.21.53" evidence="11"/>
<keyword evidence="13" id="KW-0175">Coiled coil</keyword>
<evidence type="ECO:0000256" key="5">
    <source>
        <dbReference type="ARBA" id="ARBA00022801"/>
    </source>
</evidence>
<evidence type="ECO:0000256" key="3">
    <source>
        <dbReference type="ARBA" id="ARBA00022670"/>
    </source>
</evidence>
<evidence type="ECO:0000256" key="9">
    <source>
        <dbReference type="PIRSR" id="PIRSR001174-1"/>
    </source>
</evidence>
<comment type="caution">
    <text evidence="16">The sequence shown here is derived from an EMBL/GenBank/DDBJ whole genome shotgun (WGS) entry which is preliminary data.</text>
</comment>
<dbReference type="EMBL" id="DRTX01000009">
    <property type="protein sequence ID" value="HHF52757.1"/>
    <property type="molecule type" value="Genomic_DNA"/>
</dbReference>
<dbReference type="InterPro" id="IPR027065">
    <property type="entry name" value="Lon_Prtase"/>
</dbReference>
<comment type="catalytic activity">
    <reaction evidence="11">
        <text>Hydrolysis of proteins in presence of ATP.</text>
        <dbReference type="EC" id="3.4.21.53"/>
    </reaction>
</comment>
<dbReference type="InterPro" id="IPR003593">
    <property type="entry name" value="AAA+_ATPase"/>
</dbReference>
<dbReference type="GO" id="GO:0043565">
    <property type="term" value="F:sequence-specific DNA binding"/>
    <property type="evidence" value="ECO:0007669"/>
    <property type="project" value="InterPro"/>
</dbReference>
<dbReference type="GO" id="GO:0006508">
    <property type="term" value="P:proteolysis"/>
    <property type="evidence" value="ECO:0007669"/>
    <property type="project" value="UniProtKB-KW"/>
</dbReference>
<dbReference type="InterPro" id="IPR046336">
    <property type="entry name" value="Lon_prtase_N_sf"/>
</dbReference>
<evidence type="ECO:0000256" key="12">
    <source>
        <dbReference type="RuleBase" id="RU000591"/>
    </source>
</evidence>
<dbReference type="Gene3D" id="2.30.130.40">
    <property type="entry name" value="LON domain-like"/>
    <property type="match status" value="1"/>
</dbReference>
<evidence type="ECO:0000256" key="11">
    <source>
        <dbReference type="PROSITE-ProRule" id="PRU01122"/>
    </source>
</evidence>
<dbReference type="HAMAP" id="MF_01973">
    <property type="entry name" value="lon_bact"/>
    <property type="match status" value="1"/>
</dbReference>
<dbReference type="InterPro" id="IPR014721">
    <property type="entry name" value="Ribsml_uS5_D2-typ_fold_subgr"/>
</dbReference>
<dbReference type="PIRSF" id="PIRSF001174">
    <property type="entry name" value="Lon_proteas"/>
    <property type="match status" value="1"/>
</dbReference>
<name>A0A7V5HM38_UNCW3</name>
<dbReference type="SMART" id="SM00382">
    <property type="entry name" value="AAA"/>
    <property type="match status" value="1"/>
</dbReference>
<accession>A0A7V5HM38</accession>
<dbReference type="Gene3D" id="1.10.8.60">
    <property type="match status" value="1"/>
</dbReference>
<dbReference type="Pfam" id="PF22667">
    <property type="entry name" value="Lon_lid"/>
    <property type="match status" value="1"/>
</dbReference>
<feature type="active site" evidence="9 11">
    <location>
        <position position="681"/>
    </location>
</feature>
<dbReference type="PRINTS" id="PR00830">
    <property type="entry name" value="ENDOLAPTASE"/>
</dbReference>
<dbReference type="SUPFAM" id="SSF88697">
    <property type="entry name" value="PUA domain-like"/>
    <property type="match status" value="1"/>
</dbReference>
<comment type="similarity">
    <text evidence="11 12">Belongs to the peptidase S16 family.</text>
</comment>
<dbReference type="PANTHER" id="PTHR10046">
    <property type="entry name" value="ATP DEPENDENT LON PROTEASE FAMILY MEMBER"/>
    <property type="match status" value="1"/>
</dbReference>
<reference evidence="16" key="1">
    <citation type="journal article" date="2020" name="mSystems">
        <title>Genome- and Community-Level Interaction Insights into Carbon Utilization and Element Cycling Functions of Hydrothermarchaeota in Hydrothermal Sediment.</title>
        <authorList>
            <person name="Zhou Z."/>
            <person name="Liu Y."/>
            <person name="Xu W."/>
            <person name="Pan J."/>
            <person name="Luo Z.H."/>
            <person name="Li M."/>
        </authorList>
    </citation>
    <scope>NUCLEOTIDE SEQUENCE [LARGE SCALE GENOMIC DNA]</scope>
    <source>
        <strain evidence="16">HyVt-96</strain>
    </source>
</reference>
<dbReference type="Pfam" id="PF05362">
    <property type="entry name" value="Lon_C"/>
    <property type="match status" value="1"/>
</dbReference>
<evidence type="ECO:0000256" key="7">
    <source>
        <dbReference type="ARBA" id="ARBA00022840"/>
    </source>
</evidence>
<dbReference type="FunFam" id="1.20.5.5270:FF:000002">
    <property type="entry name" value="Lon protease homolog"/>
    <property type="match status" value="1"/>
</dbReference>
<protein>
    <recommendedName>
        <fullName evidence="11">endopeptidase La</fullName>
        <ecNumber evidence="11">3.4.21.53</ecNumber>
    </recommendedName>
</protein>
<feature type="domain" description="Lon proteolytic" evidence="14">
    <location>
        <begin position="594"/>
        <end position="737"/>
    </location>
</feature>
<dbReference type="Gene3D" id="3.30.230.10">
    <property type="match status" value="1"/>
</dbReference>
<dbReference type="PROSITE" id="PS01046">
    <property type="entry name" value="LON_SER"/>
    <property type="match status" value="1"/>
</dbReference>
<dbReference type="InterPro" id="IPR054594">
    <property type="entry name" value="Lon_lid"/>
</dbReference>
<feature type="non-terminal residue" evidence="16">
    <location>
        <position position="737"/>
    </location>
</feature>
<dbReference type="FunFam" id="3.40.50.300:FF:000382">
    <property type="entry name" value="Lon protease homolog 2, peroxisomal"/>
    <property type="match status" value="1"/>
</dbReference>
<dbReference type="Gene3D" id="3.40.50.300">
    <property type="entry name" value="P-loop containing nucleotide triphosphate hydrolases"/>
    <property type="match status" value="1"/>
</dbReference>
<proteinExistence type="inferred from homology"/>
<dbReference type="Gene3D" id="1.20.5.5270">
    <property type="match status" value="1"/>
</dbReference>
<sequence>MEKPVEVPKTAPVLPVKGGVLFPNLVMPLILTDEESQKLVDDALKKDRLCVAVTQKDQEKEKAEPQDLYSIGTLSTVMKMLRIPDGTMRVLVQGITRVRIKEFIQKEPYLIAEIEELEEVEEEDVEIDALKHNVLSNFKEVVSNSPFLPDELAVVALSIKEAGKLADFVASYMNFPVEVKQKILETVDVKERLKLVLDHLIKELQVIRVSQEIQQKVKSEMDKGQREYILREQLKAIQKELGILDEKEKEAKELREKIEAKNLPEYVKEVALKEVEKLARVMTGSPEYTVIRNYLDWILALPWNEETEDNLDIKRAKKILDDDHYNLEKVKERILEFLAVRKLKKDTKGPILCFVGPPGVGKTSLGKSIAKSLGRKFVRMSLGGVRDEAEIRGHRRTYVGALPGRIIQGIKQAGSKNPVFMLDEIDKVGMDFRGDPAAALLEVLDPEQNHAFVDHYLDLPFDLSSVLFIATANVTQTIPPALLDRMEVIELPGYITEEKVEIARGYIIPRQKVENGLEDFDIKFWDTALVKTIQGYTREAGVRNLERQIAAIMRKIAKEIAMDKIKNKKIVITPKTVEKYLGPPIYYEEVKARKGEIGVVTGLAWTPSGGEILFVESLKMPGGKNLILTGQLGDVMKESCEAALSLVRARAEKLAIDPKFYDKYDIHIHVPEGAIPKDGPSAGIAIFTSLVSLLKEIPVNPEIAMTGEITLSGRVLPVGGIKEKVIAAKRAGIKKVI</sequence>
<dbReference type="GO" id="GO:0005524">
    <property type="term" value="F:ATP binding"/>
    <property type="evidence" value="ECO:0007669"/>
    <property type="project" value="UniProtKB-KW"/>
</dbReference>
<dbReference type="InterPro" id="IPR008269">
    <property type="entry name" value="Lon_proteolytic"/>
</dbReference>
<feature type="coiled-coil region" evidence="13">
    <location>
        <begin position="234"/>
        <end position="264"/>
    </location>
</feature>
<evidence type="ECO:0000256" key="1">
    <source>
        <dbReference type="ARBA" id="ARBA00004496"/>
    </source>
</evidence>
<dbReference type="GO" id="GO:0004176">
    <property type="term" value="F:ATP-dependent peptidase activity"/>
    <property type="evidence" value="ECO:0007669"/>
    <property type="project" value="UniProtKB-UniRule"/>
</dbReference>
<dbReference type="PROSITE" id="PS51787">
    <property type="entry name" value="LON_N"/>
    <property type="match status" value="1"/>
</dbReference>
<evidence type="ECO:0000256" key="4">
    <source>
        <dbReference type="ARBA" id="ARBA00022741"/>
    </source>
</evidence>
<evidence type="ECO:0000313" key="16">
    <source>
        <dbReference type="EMBL" id="HHF52757.1"/>
    </source>
</evidence>
<dbReference type="NCBIfam" id="TIGR00763">
    <property type="entry name" value="lon"/>
    <property type="match status" value="1"/>
</dbReference>
<evidence type="ECO:0000259" key="14">
    <source>
        <dbReference type="PROSITE" id="PS51786"/>
    </source>
</evidence>
<dbReference type="InterPro" id="IPR003111">
    <property type="entry name" value="Lon_prtase_N"/>
</dbReference>
<gene>
    <name evidence="16" type="primary">lon</name>
    <name evidence="16" type="ORF">ENL43_00140</name>
</gene>
<feature type="domain" description="Lon N-terminal" evidence="15">
    <location>
        <begin position="11"/>
        <end position="204"/>
    </location>
</feature>
<dbReference type="SMART" id="SM00464">
    <property type="entry name" value="LON"/>
    <property type="match status" value="1"/>
</dbReference>
<evidence type="ECO:0000256" key="6">
    <source>
        <dbReference type="ARBA" id="ARBA00022825"/>
    </source>
</evidence>
<dbReference type="AlphaFoldDB" id="A0A7V5HM38"/>
<evidence type="ECO:0000259" key="15">
    <source>
        <dbReference type="PROSITE" id="PS51787"/>
    </source>
</evidence>
<keyword evidence="5 11" id="KW-0378">Hydrolase</keyword>
<evidence type="ECO:0000256" key="2">
    <source>
        <dbReference type="ARBA" id="ARBA00022490"/>
    </source>
</evidence>
<dbReference type="GO" id="GO:0016887">
    <property type="term" value="F:ATP hydrolysis activity"/>
    <property type="evidence" value="ECO:0007669"/>
    <property type="project" value="InterPro"/>
</dbReference>
<dbReference type="InterPro" id="IPR027417">
    <property type="entry name" value="P-loop_NTPase"/>
</dbReference>
<keyword evidence="3 11" id="KW-0645">Protease</keyword>
<dbReference type="InterPro" id="IPR008268">
    <property type="entry name" value="Peptidase_S16_AS"/>
</dbReference>
<dbReference type="GO" id="GO:0005737">
    <property type="term" value="C:cytoplasm"/>
    <property type="evidence" value="ECO:0007669"/>
    <property type="project" value="UniProtKB-SubCell"/>
</dbReference>
<dbReference type="Gene3D" id="1.20.58.1480">
    <property type="match status" value="1"/>
</dbReference>
<dbReference type="InterPro" id="IPR003959">
    <property type="entry name" value="ATPase_AAA_core"/>
</dbReference>
<evidence type="ECO:0000256" key="13">
    <source>
        <dbReference type="SAM" id="Coils"/>
    </source>
</evidence>
<dbReference type="InterPro" id="IPR004815">
    <property type="entry name" value="Lon_bac/euk-typ"/>
</dbReference>
<comment type="subcellular location">
    <subcellularLocation>
        <location evidence="1">Cytoplasm</location>
    </subcellularLocation>
</comment>
<dbReference type="Pfam" id="PF00004">
    <property type="entry name" value="AAA"/>
    <property type="match status" value="1"/>
</dbReference>
<dbReference type="SUPFAM" id="SSF52540">
    <property type="entry name" value="P-loop containing nucleoside triphosphate hydrolases"/>
    <property type="match status" value="1"/>
</dbReference>
<dbReference type="GO" id="GO:0030163">
    <property type="term" value="P:protein catabolic process"/>
    <property type="evidence" value="ECO:0007669"/>
    <property type="project" value="InterPro"/>
</dbReference>
<dbReference type="Proteomes" id="UP000886050">
    <property type="component" value="Unassembled WGS sequence"/>
</dbReference>
<keyword evidence="8" id="KW-0346">Stress response</keyword>
<evidence type="ECO:0000256" key="8">
    <source>
        <dbReference type="ARBA" id="ARBA00023016"/>
    </source>
</evidence>